<evidence type="ECO:0000313" key="1">
    <source>
        <dbReference type="EMBL" id="VDK61351.1"/>
    </source>
</evidence>
<dbReference type="Proteomes" id="UP000271087">
    <property type="component" value="Unassembled WGS sequence"/>
</dbReference>
<accession>A0A182DWV0</accession>
<reference evidence="1 2" key="2">
    <citation type="submission" date="2018-08" db="EMBL/GenBank/DDBJ databases">
        <authorList>
            <person name="Laetsch R D."/>
            <person name="Stevens L."/>
            <person name="Kumar S."/>
            <person name="Blaxter L. M."/>
        </authorList>
    </citation>
    <scope>NUCLEOTIDE SEQUENCE [LARGE SCALE GENOMIC DNA]</scope>
</reference>
<protein>
    <submittedName>
        <fullName evidence="3">BESS domain-containing protein</fullName>
    </submittedName>
</protein>
<proteinExistence type="predicted"/>
<dbReference type="EMBL" id="UYRW01000010">
    <property type="protein sequence ID" value="VDK61351.1"/>
    <property type="molecule type" value="Genomic_DNA"/>
</dbReference>
<organism evidence="3">
    <name type="scientific">Onchocerca ochengi</name>
    <name type="common">Filarial nematode worm</name>
    <dbReference type="NCBI Taxonomy" id="42157"/>
    <lineage>
        <taxon>Eukaryota</taxon>
        <taxon>Metazoa</taxon>
        <taxon>Ecdysozoa</taxon>
        <taxon>Nematoda</taxon>
        <taxon>Chromadorea</taxon>
        <taxon>Rhabditida</taxon>
        <taxon>Spirurina</taxon>
        <taxon>Spiruromorpha</taxon>
        <taxon>Filarioidea</taxon>
        <taxon>Onchocercidae</taxon>
        <taxon>Onchocerca</taxon>
    </lineage>
</organism>
<name>A0A182DWV0_ONCOC</name>
<dbReference type="OrthoDB" id="5859420at2759"/>
<dbReference type="WBParaSite" id="nOo.2.0.1.t00119-RA">
    <property type="protein sequence ID" value="nOo.2.0.1.t00119-RA"/>
    <property type="gene ID" value="nOo.2.0.1.g00119"/>
</dbReference>
<sequence>MYVCAKALLRKSQDNNCFMSGSHSGYSALCGENSKDEENLKDPMEIMKRAKEFLEKQNKILLDPMTWTIPPLSSLQTFPPPTVSTAPVASKSHPLHVFQPTVQSQSLYIPLYSEAMANNVAYSLLTPISKNPANIPNLKFLPYIGLVSSDKSKVLQNSPISVNQANFPHRLENSVQLTGSQQQFQNQADDIVNKMNEMPHLIKILPPLLSSKSFTQYQSQEAKDNNDLTDMNSTEPIKLFLNRRFIYQKTTH</sequence>
<gene>
    <name evidence="1" type="ORF">NOO_LOCUS119</name>
</gene>
<dbReference type="AlphaFoldDB" id="A0A182DWV0"/>
<reference evidence="3" key="1">
    <citation type="submission" date="2016-06" db="UniProtKB">
        <authorList>
            <consortium name="WormBaseParasite"/>
        </authorList>
    </citation>
    <scope>IDENTIFICATION</scope>
</reference>
<keyword evidence="2" id="KW-1185">Reference proteome</keyword>
<evidence type="ECO:0000313" key="3">
    <source>
        <dbReference type="WBParaSite" id="nOo.2.0.1.t00119-RA"/>
    </source>
</evidence>
<evidence type="ECO:0000313" key="2">
    <source>
        <dbReference type="Proteomes" id="UP000271087"/>
    </source>
</evidence>